<evidence type="ECO:0000256" key="8">
    <source>
        <dbReference type="ARBA" id="ARBA00023136"/>
    </source>
</evidence>
<comment type="pathway">
    <text evidence="2">Quinol/quinone metabolism; menaquinone biosynthesis.</text>
</comment>
<dbReference type="Pfam" id="PF01040">
    <property type="entry name" value="UbiA"/>
    <property type="match status" value="1"/>
</dbReference>
<keyword evidence="4" id="KW-1003">Cell membrane</keyword>
<feature type="transmembrane region" description="Helical" evidence="9">
    <location>
        <begin position="244"/>
        <end position="262"/>
    </location>
</feature>
<evidence type="ECO:0000256" key="7">
    <source>
        <dbReference type="ARBA" id="ARBA00022989"/>
    </source>
</evidence>
<evidence type="ECO:0000256" key="9">
    <source>
        <dbReference type="SAM" id="Phobius"/>
    </source>
</evidence>
<dbReference type="InterPro" id="IPR000537">
    <property type="entry name" value="UbiA_prenyltransferase"/>
</dbReference>
<evidence type="ECO:0000256" key="1">
    <source>
        <dbReference type="ARBA" id="ARBA00004141"/>
    </source>
</evidence>
<dbReference type="NCBIfam" id="TIGR00751">
    <property type="entry name" value="menA"/>
    <property type="match status" value="1"/>
</dbReference>
<proteinExistence type="inferred from homology"/>
<evidence type="ECO:0000256" key="5">
    <source>
        <dbReference type="ARBA" id="ARBA00022679"/>
    </source>
</evidence>
<feature type="transmembrane region" description="Helical" evidence="9">
    <location>
        <begin position="145"/>
        <end position="164"/>
    </location>
</feature>
<keyword evidence="6 9" id="KW-0812">Transmembrane</keyword>
<dbReference type="InterPro" id="IPR026046">
    <property type="entry name" value="UBIAD1"/>
</dbReference>
<dbReference type="EMBL" id="CAEZTU010000001">
    <property type="protein sequence ID" value="CAB4568258.1"/>
    <property type="molecule type" value="Genomic_DNA"/>
</dbReference>
<feature type="transmembrane region" description="Helical" evidence="9">
    <location>
        <begin position="170"/>
        <end position="191"/>
    </location>
</feature>
<dbReference type="InterPro" id="IPR004657">
    <property type="entry name" value="MenA"/>
</dbReference>
<dbReference type="PANTHER" id="PTHR13929:SF0">
    <property type="entry name" value="UBIA PRENYLTRANSFERASE DOMAIN-CONTAINING PROTEIN 1"/>
    <property type="match status" value="1"/>
</dbReference>
<feature type="transmembrane region" description="Helical" evidence="9">
    <location>
        <begin position="115"/>
        <end position="133"/>
    </location>
</feature>
<dbReference type="HAMAP" id="MF_01937">
    <property type="entry name" value="MenA_1"/>
    <property type="match status" value="1"/>
</dbReference>
<protein>
    <submittedName>
        <fullName evidence="10">Unannotated protein</fullName>
    </submittedName>
</protein>
<feature type="transmembrane region" description="Helical" evidence="9">
    <location>
        <begin position="216"/>
        <end position="238"/>
    </location>
</feature>
<keyword evidence="3" id="KW-0474">Menaquinone biosynthesis</keyword>
<keyword evidence="7 9" id="KW-1133">Transmembrane helix</keyword>
<dbReference type="Gene3D" id="1.10.357.140">
    <property type="entry name" value="UbiA prenyltransferase"/>
    <property type="match status" value="1"/>
</dbReference>
<dbReference type="PANTHER" id="PTHR13929">
    <property type="entry name" value="1,4-DIHYDROXY-2-NAPHTHOATE OCTAPRENYLTRANSFERASE"/>
    <property type="match status" value="1"/>
</dbReference>
<dbReference type="GO" id="GO:0016020">
    <property type="term" value="C:membrane"/>
    <property type="evidence" value="ECO:0007669"/>
    <property type="project" value="UniProtKB-SubCell"/>
</dbReference>
<dbReference type="GO" id="GO:0009234">
    <property type="term" value="P:menaquinone biosynthetic process"/>
    <property type="evidence" value="ECO:0007669"/>
    <property type="project" value="UniProtKB-UniPathway"/>
</dbReference>
<gene>
    <name evidence="10" type="ORF">UFOPK1740_00025</name>
</gene>
<dbReference type="CDD" id="cd13962">
    <property type="entry name" value="PT_UbiA_UBIAD1"/>
    <property type="match status" value="1"/>
</dbReference>
<feature type="transmembrane region" description="Helical" evidence="9">
    <location>
        <begin position="91"/>
        <end position="109"/>
    </location>
</feature>
<evidence type="ECO:0000313" key="10">
    <source>
        <dbReference type="EMBL" id="CAB4568258.1"/>
    </source>
</evidence>
<keyword evidence="8 9" id="KW-0472">Membrane</keyword>
<reference evidence="10" key="1">
    <citation type="submission" date="2020-05" db="EMBL/GenBank/DDBJ databases">
        <authorList>
            <person name="Chiriac C."/>
            <person name="Salcher M."/>
            <person name="Ghai R."/>
            <person name="Kavagutti S V."/>
        </authorList>
    </citation>
    <scope>NUCLEOTIDE SEQUENCE</scope>
</reference>
<evidence type="ECO:0000256" key="2">
    <source>
        <dbReference type="ARBA" id="ARBA00004863"/>
    </source>
</evidence>
<dbReference type="GO" id="GO:0046428">
    <property type="term" value="F:1,4-dihydroxy-2-naphthoate polyprenyltransferase activity"/>
    <property type="evidence" value="ECO:0007669"/>
    <property type="project" value="InterPro"/>
</dbReference>
<accession>A0A6J6E4B3</accession>
<dbReference type="PIRSF" id="PIRSF005355">
    <property type="entry name" value="UBIAD1"/>
    <property type="match status" value="1"/>
</dbReference>
<sequence length="300" mass="32849">MTKLNIWIQGARPKTLGAAIAPVLVGSSIAFYENSFNLLISFLCLVVGISIQIGVNYANDYSDGIRGTDEQRVGPVRLVGQKLASAKSVKAAAIIFFFIACFSGLLVSFYSKQWWFLLIGLSAIVSAWTYTGGPKPYGYAGFGELFVFIYFGLVAVLGTIYAQTLFFKPYFLVYAVAVGFFASAILVANNLRDIEKDNLNKKITLAVKIGESKTRVLYTSLMILPFISVFVLFIVATINPNMGIGATLPIQLLALPFAYQCIKPVLAKAKNRDLIPVLVKTGQTEILWAFLVALSFIITF</sequence>
<feature type="transmembrane region" description="Helical" evidence="9">
    <location>
        <begin position="38"/>
        <end position="58"/>
    </location>
</feature>
<evidence type="ECO:0000256" key="3">
    <source>
        <dbReference type="ARBA" id="ARBA00022428"/>
    </source>
</evidence>
<dbReference type="NCBIfam" id="NF004751">
    <property type="entry name" value="PRK06080.1-3"/>
    <property type="match status" value="1"/>
</dbReference>
<evidence type="ECO:0000256" key="6">
    <source>
        <dbReference type="ARBA" id="ARBA00022692"/>
    </source>
</evidence>
<organism evidence="10">
    <name type="scientific">freshwater metagenome</name>
    <dbReference type="NCBI Taxonomy" id="449393"/>
    <lineage>
        <taxon>unclassified sequences</taxon>
        <taxon>metagenomes</taxon>
        <taxon>ecological metagenomes</taxon>
    </lineage>
</organism>
<feature type="transmembrane region" description="Helical" evidence="9">
    <location>
        <begin position="15"/>
        <end position="32"/>
    </location>
</feature>
<dbReference type="InterPro" id="IPR044878">
    <property type="entry name" value="UbiA_sf"/>
</dbReference>
<comment type="subcellular location">
    <subcellularLocation>
        <location evidence="1">Membrane</location>
        <topology evidence="1">Multi-pass membrane protein</topology>
    </subcellularLocation>
</comment>
<evidence type="ECO:0000256" key="4">
    <source>
        <dbReference type="ARBA" id="ARBA00022475"/>
    </source>
</evidence>
<dbReference type="GO" id="GO:0042371">
    <property type="term" value="P:vitamin K biosynthetic process"/>
    <property type="evidence" value="ECO:0007669"/>
    <property type="project" value="TreeGrafter"/>
</dbReference>
<name>A0A6J6E4B3_9ZZZZ</name>
<feature type="transmembrane region" description="Helical" evidence="9">
    <location>
        <begin position="274"/>
        <end position="298"/>
    </location>
</feature>
<dbReference type="UniPathway" id="UPA00079"/>
<keyword evidence="5" id="KW-0808">Transferase</keyword>
<dbReference type="AlphaFoldDB" id="A0A6J6E4B3"/>